<proteinExistence type="inferred from homology"/>
<gene>
    <name evidence="4" type="ORF">ACFFJK_03610</name>
</gene>
<evidence type="ECO:0000313" key="4">
    <source>
        <dbReference type="EMBL" id="MFC0250967.1"/>
    </source>
</evidence>
<keyword evidence="5" id="KW-1185">Reference proteome</keyword>
<dbReference type="PANTHER" id="PTHR10963">
    <property type="entry name" value="GLYCOSYL HYDROLASE-RELATED"/>
    <property type="match status" value="1"/>
</dbReference>
<feature type="signal peptide" evidence="2">
    <location>
        <begin position="1"/>
        <end position="20"/>
    </location>
</feature>
<dbReference type="Pfam" id="PF00722">
    <property type="entry name" value="Glyco_hydro_16"/>
    <property type="match status" value="1"/>
</dbReference>
<dbReference type="InterPro" id="IPR050546">
    <property type="entry name" value="Glycosyl_Hydrlase_16"/>
</dbReference>
<dbReference type="CDD" id="cd08023">
    <property type="entry name" value="GH16_laminarinase_like"/>
    <property type="match status" value="1"/>
</dbReference>
<feature type="chain" id="PRO_5045887410" evidence="2">
    <location>
        <begin position="21"/>
        <end position="278"/>
    </location>
</feature>
<comment type="caution">
    <text evidence="4">The sequence shown here is derived from an EMBL/GenBank/DDBJ whole genome shotgun (WGS) entry which is preliminary data.</text>
</comment>
<dbReference type="SUPFAM" id="SSF49899">
    <property type="entry name" value="Concanavalin A-like lectins/glucanases"/>
    <property type="match status" value="1"/>
</dbReference>
<feature type="domain" description="GH16" evidence="3">
    <location>
        <begin position="31"/>
        <end position="276"/>
    </location>
</feature>
<dbReference type="EMBL" id="JBHLWP010000004">
    <property type="protein sequence ID" value="MFC0250967.1"/>
    <property type="molecule type" value="Genomic_DNA"/>
</dbReference>
<protein>
    <submittedName>
        <fullName evidence="4">Family 16 glycosylhydrolase</fullName>
    </submittedName>
</protein>
<accession>A0ABV6FC71</accession>
<dbReference type="RefSeq" id="WP_379677747.1">
    <property type="nucleotide sequence ID" value="NZ_JBHLWP010000004.1"/>
</dbReference>
<evidence type="ECO:0000256" key="2">
    <source>
        <dbReference type="SAM" id="SignalP"/>
    </source>
</evidence>
<dbReference type="PROSITE" id="PS51762">
    <property type="entry name" value="GH16_2"/>
    <property type="match status" value="1"/>
</dbReference>
<dbReference type="Gene3D" id="2.60.120.200">
    <property type="match status" value="1"/>
</dbReference>
<evidence type="ECO:0000259" key="3">
    <source>
        <dbReference type="PROSITE" id="PS51762"/>
    </source>
</evidence>
<dbReference type="PROSITE" id="PS51257">
    <property type="entry name" value="PROKAR_LIPOPROTEIN"/>
    <property type="match status" value="1"/>
</dbReference>
<evidence type="ECO:0000256" key="1">
    <source>
        <dbReference type="ARBA" id="ARBA00006865"/>
    </source>
</evidence>
<dbReference type="InterPro" id="IPR000757">
    <property type="entry name" value="Beta-glucanase-like"/>
</dbReference>
<dbReference type="PANTHER" id="PTHR10963:SF55">
    <property type="entry name" value="GLYCOSIDE HYDROLASE FAMILY 16 PROTEIN"/>
    <property type="match status" value="1"/>
</dbReference>
<name>A0ABV6FC71_9BURK</name>
<comment type="similarity">
    <text evidence="1">Belongs to the glycosyl hydrolase 16 family.</text>
</comment>
<reference evidence="4 5" key="1">
    <citation type="submission" date="2024-09" db="EMBL/GenBank/DDBJ databases">
        <authorList>
            <person name="Sun Q."/>
            <person name="Mori K."/>
        </authorList>
    </citation>
    <scope>NUCLEOTIDE SEQUENCE [LARGE SCALE GENOMIC DNA]</scope>
    <source>
        <strain evidence="4 5">CCM 7792</strain>
    </source>
</reference>
<organism evidence="4 5">
    <name type="scientific">Massilia consociata</name>
    <dbReference type="NCBI Taxonomy" id="760117"/>
    <lineage>
        <taxon>Bacteria</taxon>
        <taxon>Pseudomonadati</taxon>
        <taxon>Pseudomonadota</taxon>
        <taxon>Betaproteobacteria</taxon>
        <taxon>Burkholderiales</taxon>
        <taxon>Oxalobacteraceae</taxon>
        <taxon>Telluria group</taxon>
        <taxon>Massilia</taxon>
    </lineage>
</organism>
<sequence length="278" mass="30985">MKPIRRLATLLVLAASAGCAAPPATVAPSAAKMSGAPGSWVLAWSDEFDGKELDRSKWVAETGGHGWGNKELQHYTDRPDNVRVADGHLVIEARKERFGDNAYTSARIKTAGLMEQMHGRFEARIKVPKGQGIWPAFWMLGANIQQVGWPRSGEIDIMENIGKEPSIVHGTLHGPGYSGAHAFGRPSPLEHGIYADDFHVFAVEWERGEIRWYRDGILYHTARPDLVKGDWVFEHPFFMLLNLAVGGEWPGYPDSTTVLPQRMLVDYVRVYRRAEATP</sequence>
<keyword evidence="2" id="KW-0732">Signal</keyword>
<dbReference type="Proteomes" id="UP001589773">
    <property type="component" value="Unassembled WGS sequence"/>
</dbReference>
<evidence type="ECO:0000313" key="5">
    <source>
        <dbReference type="Proteomes" id="UP001589773"/>
    </source>
</evidence>
<dbReference type="InterPro" id="IPR013320">
    <property type="entry name" value="ConA-like_dom_sf"/>
</dbReference>